<evidence type="ECO:0000256" key="2">
    <source>
        <dbReference type="SAM" id="SignalP"/>
    </source>
</evidence>
<dbReference type="AlphaFoldDB" id="A0A484C380"/>
<feature type="chain" id="PRO_5019838952" description="Alkylated DNA repair protein AlkB homologue 8 N-terminal domain-containing protein" evidence="2">
    <location>
        <begin position="28"/>
        <end position="189"/>
    </location>
</feature>
<keyword evidence="4" id="KW-1185">Reference proteome</keyword>
<evidence type="ECO:0000256" key="1">
    <source>
        <dbReference type="SAM" id="MobiDB-lite"/>
    </source>
</evidence>
<evidence type="ECO:0008006" key="5">
    <source>
        <dbReference type="Google" id="ProtNLM"/>
    </source>
</evidence>
<feature type="region of interest" description="Disordered" evidence="1">
    <location>
        <begin position="128"/>
        <end position="189"/>
    </location>
</feature>
<evidence type="ECO:0000313" key="4">
    <source>
        <dbReference type="Proteomes" id="UP000295070"/>
    </source>
</evidence>
<accession>A0A484C380</accession>
<proteinExistence type="predicted"/>
<comment type="caution">
    <text evidence="3">The sequence shown here is derived from an EMBL/GenBank/DDBJ whole genome shotgun (WGS) entry which is preliminary data.</text>
</comment>
<gene>
    <name evidence="3" type="ORF">EPR50_G00228620</name>
</gene>
<protein>
    <recommendedName>
        <fullName evidence="5">Alkylated DNA repair protein AlkB homologue 8 N-terminal domain-containing protein</fullName>
    </recommendedName>
</protein>
<sequence>MVNFYHCAVESVLTYGLLAWFAACTSAEKEALHRVVRAAGKIIGVVLPDIQTVYTSRCMKRVKNILQDHLHPAHHLFQLLPSRRRYRSIRAKTSRLANSLYPHAVRIVFWGPRAPSLPFPPLRCEPTERCRKPSRVPPSPPPSPSSPASPAPPARCQVSQRDASRPVGVSVSPGARRPADPGPAGSTTS</sequence>
<dbReference type="EMBL" id="SCKG01000023">
    <property type="protein sequence ID" value="TDG96452.1"/>
    <property type="molecule type" value="Genomic_DNA"/>
</dbReference>
<keyword evidence="2" id="KW-0732">Signal</keyword>
<dbReference type="STRING" id="8167.A0A484C380"/>
<feature type="compositionally biased region" description="Pro residues" evidence="1">
    <location>
        <begin position="135"/>
        <end position="153"/>
    </location>
</feature>
<organism evidence="3 4">
    <name type="scientific">Perca flavescens</name>
    <name type="common">American yellow perch</name>
    <name type="synonym">Morone flavescens</name>
    <dbReference type="NCBI Taxonomy" id="8167"/>
    <lineage>
        <taxon>Eukaryota</taxon>
        <taxon>Metazoa</taxon>
        <taxon>Chordata</taxon>
        <taxon>Craniata</taxon>
        <taxon>Vertebrata</taxon>
        <taxon>Euteleostomi</taxon>
        <taxon>Actinopterygii</taxon>
        <taxon>Neopterygii</taxon>
        <taxon>Teleostei</taxon>
        <taxon>Neoteleostei</taxon>
        <taxon>Acanthomorphata</taxon>
        <taxon>Eupercaria</taxon>
        <taxon>Perciformes</taxon>
        <taxon>Percoidei</taxon>
        <taxon>Percidae</taxon>
        <taxon>Percinae</taxon>
        <taxon>Perca</taxon>
    </lineage>
</organism>
<dbReference type="Proteomes" id="UP000295070">
    <property type="component" value="Chromosome 23"/>
</dbReference>
<evidence type="ECO:0000313" key="3">
    <source>
        <dbReference type="EMBL" id="TDG96452.1"/>
    </source>
</evidence>
<feature type="signal peptide" evidence="2">
    <location>
        <begin position="1"/>
        <end position="27"/>
    </location>
</feature>
<reference evidence="3 4" key="1">
    <citation type="submission" date="2019-01" db="EMBL/GenBank/DDBJ databases">
        <title>A chromosome-scale genome assembly of the yellow perch, Perca flavescens.</title>
        <authorList>
            <person name="Feron R."/>
            <person name="Morvezen R."/>
            <person name="Bestin A."/>
            <person name="Haffray P."/>
            <person name="Klopp C."/>
            <person name="Zahm M."/>
            <person name="Cabau C."/>
            <person name="Roques C."/>
            <person name="Donnadieu C."/>
            <person name="Bouchez O."/>
            <person name="Christie M."/>
            <person name="Larson W."/>
            <person name="Guiguen Y."/>
        </authorList>
    </citation>
    <scope>NUCLEOTIDE SEQUENCE [LARGE SCALE GENOMIC DNA]</scope>
    <source>
        <strain evidence="3">YP-PL-M2</strain>
        <tissue evidence="3">Blood</tissue>
    </source>
</reference>
<name>A0A484C380_PERFV</name>